<evidence type="ECO:0000313" key="3">
    <source>
        <dbReference type="Proteomes" id="UP000291020"/>
    </source>
</evidence>
<feature type="compositionally biased region" description="Polar residues" evidence="1">
    <location>
        <begin position="16"/>
        <end position="31"/>
    </location>
</feature>
<accession>A0A452GKZ2</accession>
<dbReference type="AlphaFoldDB" id="A0A452GKZ2"/>
<name>A0A452GKZ2_9SAUR</name>
<proteinExistence type="predicted"/>
<reference evidence="2" key="3">
    <citation type="submission" date="2025-09" db="UniProtKB">
        <authorList>
            <consortium name="Ensembl"/>
        </authorList>
    </citation>
    <scope>IDENTIFICATION</scope>
</reference>
<organism evidence="2 3">
    <name type="scientific">Gopherus agassizii</name>
    <name type="common">Agassiz's desert tortoise</name>
    <dbReference type="NCBI Taxonomy" id="38772"/>
    <lineage>
        <taxon>Eukaryota</taxon>
        <taxon>Metazoa</taxon>
        <taxon>Chordata</taxon>
        <taxon>Craniata</taxon>
        <taxon>Vertebrata</taxon>
        <taxon>Euteleostomi</taxon>
        <taxon>Archelosauria</taxon>
        <taxon>Testudinata</taxon>
        <taxon>Testudines</taxon>
        <taxon>Cryptodira</taxon>
        <taxon>Durocryptodira</taxon>
        <taxon>Testudinoidea</taxon>
        <taxon>Testudinidae</taxon>
        <taxon>Gopherus</taxon>
    </lineage>
</organism>
<dbReference type="Proteomes" id="UP000291020">
    <property type="component" value="Unassembled WGS sequence"/>
</dbReference>
<evidence type="ECO:0000256" key="1">
    <source>
        <dbReference type="SAM" id="MobiDB-lite"/>
    </source>
</evidence>
<protein>
    <submittedName>
        <fullName evidence="2">Uncharacterized protein</fullName>
    </submittedName>
</protein>
<reference evidence="3" key="1">
    <citation type="journal article" date="2017" name="PLoS ONE">
        <title>The Agassiz's desert tortoise genome provides a resource for the conservation of a threatened species.</title>
        <authorList>
            <person name="Tollis M."/>
            <person name="DeNardo D.F."/>
            <person name="Cornelius J.A."/>
            <person name="Dolby G.A."/>
            <person name="Edwards T."/>
            <person name="Henen B.T."/>
            <person name="Karl A.E."/>
            <person name="Murphy R.W."/>
            <person name="Kusumi K."/>
        </authorList>
    </citation>
    <scope>NUCLEOTIDE SEQUENCE [LARGE SCALE GENOMIC DNA]</scope>
</reference>
<sequence length="90" mass="9759">MGSAASPSCPGEDRTSPSPTWHQGLGQTQPQISPPAAGSSANNPPTSCTHRSSTSFYGRFRHFLDIVDPRTLFVTEVMYLHCLISEILLI</sequence>
<dbReference type="Ensembl" id="ENSGAGT00000002785.1">
    <property type="protein sequence ID" value="ENSGAGP00000002429.1"/>
    <property type="gene ID" value="ENSGAGG00000001972.1"/>
</dbReference>
<dbReference type="STRING" id="38772.ENSGAGP00000002429"/>
<reference evidence="2" key="2">
    <citation type="submission" date="2025-08" db="UniProtKB">
        <authorList>
            <consortium name="Ensembl"/>
        </authorList>
    </citation>
    <scope>IDENTIFICATION</scope>
</reference>
<feature type="region of interest" description="Disordered" evidence="1">
    <location>
        <begin position="1"/>
        <end position="51"/>
    </location>
</feature>
<evidence type="ECO:0000313" key="2">
    <source>
        <dbReference type="Ensembl" id="ENSGAGP00000002429.1"/>
    </source>
</evidence>
<keyword evidence="3" id="KW-1185">Reference proteome</keyword>
<feature type="compositionally biased region" description="Low complexity" evidence="1">
    <location>
        <begin position="34"/>
        <end position="47"/>
    </location>
</feature>